<evidence type="ECO:0000256" key="2">
    <source>
        <dbReference type="ARBA" id="ARBA00022857"/>
    </source>
</evidence>
<dbReference type="EMBL" id="SKFG01000010">
    <property type="protein sequence ID" value="TCZ77131.1"/>
    <property type="molecule type" value="Genomic_DNA"/>
</dbReference>
<dbReference type="NCBIfam" id="NF005559">
    <property type="entry name" value="PRK07231.1"/>
    <property type="match status" value="1"/>
</dbReference>
<dbReference type="NCBIfam" id="NF009466">
    <property type="entry name" value="PRK12826.1-2"/>
    <property type="match status" value="1"/>
</dbReference>
<dbReference type="PRINTS" id="PR00080">
    <property type="entry name" value="SDRFAMILY"/>
</dbReference>
<evidence type="ECO:0000259" key="4">
    <source>
        <dbReference type="SMART" id="SM00822"/>
    </source>
</evidence>
<dbReference type="FunFam" id="3.40.50.720:FF:000115">
    <property type="entry name" value="3-oxoacyl-[acyl-carrier-protein] reductase FabG"/>
    <property type="match status" value="1"/>
</dbReference>
<gene>
    <name evidence="5" type="primary">fabG</name>
    <name evidence="5" type="ORF">E0485_11750</name>
</gene>
<dbReference type="Gene3D" id="3.40.50.720">
    <property type="entry name" value="NAD(P)-binding Rossmann-like Domain"/>
    <property type="match status" value="1"/>
</dbReference>
<reference evidence="5 6" key="1">
    <citation type="submission" date="2019-03" db="EMBL/GenBank/DDBJ databases">
        <authorList>
            <person name="Kim M.K.M."/>
        </authorList>
    </citation>
    <scope>NUCLEOTIDE SEQUENCE [LARGE SCALE GENOMIC DNA]</scope>
    <source>
        <strain evidence="5 6">18JY21-1</strain>
    </source>
</reference>
<dbReference type="CDD" id="cd05333">
    <property type="entry name" value="BKR_SDR_c"/>
    <property type="match status" value="1"/>
</dbReference>
<dbReference type="InterPro" id="IPR057326">
    <property type="entry name" value="KR_dom"/>
</dbReference>
<keyword evidence="6" id="KW-1185">Reference proteome</keyword>
<proteinExistence type="inferred from homology"/>
<evidence type="ECO:0000313" key="5">
    <source>
        <dbReference type="EMBL" id="TCZ77131.1"/>
    </source>
</evidence>
<dbReference type="InterPro" id="IPR036291">
    <property type="entry name" value="NAD(P)-bd_dom_sf"/>
</dbReference>
<accession>A0A4R4EFW7</accession>
<dbReference type="GO" id="GO:0004316">
    <property type="term" value="F:3-oxoacyl-[acyl-carrier-protein] reductase (NADPH) activity"/>
    <property type="evidence" value="ECO:0007669"/>
    <property type="project" value="UniProtKB-EC"/>
</dbReference>
<organism evidence="5 6">
    <name type="scientific">Paenibacillus albiflavus</name>
    <dbReference type="NCBI Taxonomy" id="2545760"/>
    <lineage>
        <taxon>Bacteria</taxon>
        <taxon>Bacillati</taxon>
        <taxon>Bacillota</taxon>
        <taxon>Bacilli</taxon>
        <taxon>Bacillales</taxon>
        <taxon>Paenibacillaceae</taxon>
        <taxon>Paenibacillus</taxon>
    </lineage>
</organism>
<dbReference type="OrthoDB" id="125587at2"/>
<dbReference type="Proteomes" id="UP000295418">
    <property type="component" value="Unassembled WGS sequence"/>
</dbReference>
<name>A0A4R4EFW7_9BACL</name>
<dbReference type="InterPro" id="IPR002347">
    <property type="entry name" value="SDR_fam"/>
</dbReference>
<evidence type="ECO:0000256" key="3">
    <source>
        <dbReference type="ARBA" id="ARBA00023002"/>
    </source>
</evidence>
<dbReference type="PRINTS" id="PR00081">
    <property type="entry name" value="GDHRDH"/>
</dbReference>
<feature type="domain" description="Ketoreductase" evidence="4">
    <location>
        <begin position="6"/>
        <end position="194"/>
    </location>
</feature>
<dbReference type="AlphaFoldDB" id="A0A4R4EFW7"/>
<dbReference type="PROSITE" id="PS00061">
    <property type="entry name" value="ADH_SHORT"/>
    <property type="match status" value="1"/>
</dbReference>
<dbReference type="RefSeq" id="WP_132418231.1">
    <property type="nucleotide sequence ID" value="NZ_SKFG01000010.1"/>
</dbReference>
<dbReference type="PANTHER" id="PTHR42760">
    <property type="entry name" value="SHORT-CHAIN DEHYDROGENASES/REDUCTASES FAMILY MEMBER"/>
    <property type="match status" value="1"/>
</dbReference>
<comment type="caution">
    <text evidence="5">The sequence shown here is derived from an EMBL/GenBank/DDBJ whole genome shotgun (WGS) entry which is preliminary data.</text>
</comment>
<protein>
    <submittedName>
        <fullName evidence="5">3-oxoacyl-ACP reductase FabG</fullName>
        <ecNumber evidence="5">1.1.1.100</ecNumber>
    </submittedName>
</protein>
<evidence type="ECO:0000256" key="1">
    <source>
        <dbReference type="ARBA" id="ARBA00006484"/>
    </source>
</evidence>
<sequence>MRLAGKVAIITGGASGIGLATVRLFLLEGARVAMVDYNEEAGLQAVEQLKSEQFGEQDQVMFVKVNVAEASSVESMVNTVVERFGTLDILVNNAGITKDSMLSKMTLEQWHAVIDVNLNGVFYCTKYAAPHMVQKGKGKIINTSSIVGVSGNIGQTNYSAAKAGIIGMTKTWAKELGFKGVNVNAVAPGFIATGMTAAMPENVLEQMQAKVPLRRLGSPLDIAQAYLFLASEESNYVNGTVLEVDGGLAI</sequence>
<keyword evidence="2" id="KW-0521">NADP</keyword>
<dbReference type="EC" id="1.1.1.100" evidence="5"/>
<dbReference type="SMART" id="SM00822">
    <property type="entry name" value="PKS_KR"/>
    <property type="match status" value="1"/>
</dbReference>
<dbReference type="NCBIfam" id="NF004198">
    <property type="entry name" value="PRK05653.1-3"/>
    <property type="match status" value="1"/>
</dbReference>
<comment type="similarity">
    <text evidence="1">Belongs to the short-chain dehydrogenases/reductases (SDR) family.</text>
</comment>
<evidence type="ECO:0000313" key="6">
    <source>
        <dbReference type="Proteomes" id="UP000295418"/>
    </source>
</evidence>
<dbReference type="SUPFAM" id="SSF51735">
    <property type="entry name" value="NAD(P)-binding Rossmann-fold domains"/>
    <property type="match status" value="1"/>
</dbReference>
<keyword evidence="3 5" id="KW-0560">Oxidoreductase</keyword>
<dbReference type="PANTHER" id="PTHR42760:SF133">
    <property type="entry name" value="3-OXOACYL-[ACYL-CARRIER-PROTEIN] REDUCTASE"/>
    <property type="match status" value="1"/>
</dbReference>
<dbReference type="InterPro" id="IPR020904">
    <property type="entry name" value="Sc_DH/Rdtase_CS"/>
</dbReference>
<dbReference type="Pfam" id="PF13561">
    <property type="entry name" value="adh_short_C2"/>
    <property type="match status" value="1"/>
</dbReference>